<dbReference type="GO" id="GO:0008637">
    <property type="term" value="P:apoptotic mitochondrial changes"/>
    <property type="evidence" value="ECO:0007669"/>
    <property type="project" value="TreeGrafter"/>
</dbReference>
<protein>
    <submittedName>
        <fullName evidence="2">Bcl-2-interacting killer</fullName>
    </submittedName>
</protein>
<proteinExistence type="predicted"/>
<dbReference type="Proteomes" id="UP000700334">
    <property type="component" value="Unassembled WGS sequence"/>
</dbReference>
<reference evidence="2" key="1">
    <citation type="journal article" date="2021" name="Evol. Appl.">
        <title>The genome of the Pyrenean desman and the effects of bottlenecks and inbreeding on the genomic landscape of an endangered species.</title>
        <authorList>
            <person name="Escoda L."/>
            <person name="Castresana J."/>
        </authorList>
    </citation>
    <scope>NUCLEOTIDE SEQUENCE</scope>
    <source>
        <strain evidence="2">IBE-C5619</strain>
    </source>
</reference>
<dbReference type="GO" id="GO:0008584">
    <property type="term" value="P:male gonad development"/>
    <property type="evidence" value="ECO:0007669"/>
    <property type="project" value="TreeGrafter"/>
</dbReference>
<dbReference type="EMBL" id="JAGFMF010011642">
    <property type="protein sequence ID" value="KAG8517914.1"/>
    <property type="molecule type" value="Genomic_DNA"/>
</dbReference>
<dbReference type="InterPro" id="IPR024579">
    <property type="entry name" value="Bcl2-int_killer"/>
</dbReference>
<accession>A0A8J6DRD3</accession>
<feature type="region of interest" description="Disordered" evidence="1">
    <location>
        <begin position="72"/>
        <end position="93"/>
    </location>
</feature>
<sequence length="295" mass="32540">MLQHVLGLAAGYCTDSGLGEPQRPRPGSPLQKCSACAFSPREDMSRAGPVSRNLFWDSLLYEQATDAAGVPGMTDVLESSDPESPGRDSSPDDVAMRLAFIGDEMEVRWTLPHIAQLPGMAVHSLTFTYNQTGLRGVLRSFISGLLNLRENIRFWSFLIFRDRVRASRCCDLDSIPALGAAEQPLKRRPLLLACLRPHPPLQLQCPPYRISWVPHSYSHPYVPPNLGRELVLSLVLLLLCWGLISREAPHALCSLSHLLWVESASPDPEGRDVVTAHSEAACLTPLHVPLLDVTQ</sequence>
<evidence type="ECO:0000313" key="2">
    <source>
        <dbReference type="EMBL" id="KAG8517914.1"/>
    </source>
</evidence>
<dbReference type="AlphaFoldDB" id="A0A8J6DRD3"/>
<dbReference type="Pfam" id="PF12201">
    <property type="entry name" value="bcl-2I13"/>
    <property type="match status" value="1"/>
</dbReference>
<comment type="caution">
    <text evidence="2">The sequence shown here is derived from an EMBL/GenBank/DDBJ whole genome shotgun (WGS) entry which is preliminary data.</text>
</comment>
<evidence type="ECO:0000256" key="1">
    <source>
        <dbReference type="SAM" id="MobiDB-lite"/>
    </source>
</evidence>
<keyword evidence="3" id="KW-1185">Reference proteome</keyword>
<gene>
    <name evidence="2" type="ORF">J0S82_010958</name>
</gene>
<dbReference type="OrthoDB" id="9799917at2759"/>
<organism evidence="2 3">
    <name type="scientific">Galemys pyrenaicus</name>
    <name type="common">Iberian desman</name>
    <name type="synonym">Pyrenean desman</name>
    <dbReference type="NCBI Taxonomy" id="202257"/>
    <lineage>
        <taxon>Eukaryota</taxon>
        <taxon>Metazoa</taxon>
        <taxon>Chordata</taxon>
        <taxon>Craniata</taxon>
        <taxon>Vertebrata</taxon>
        <taxon>Euteleostomi</taxon>
        <taxon>Mammalia</taxon>
        <taxon>Eutheria</taxon>
        <taxon>Laurasiatheria</taxon>
        <taxon>Eulipotyphla</taxon>
        <taxon>Talpidae</taxon>
        <taxon>Galemys</taxon>
    </lineage>
</organism>
<dbReference type="PANTHER" id="PTHR15018">
    <property type="entry name" value="BCL-2-INTERACTING KILLER"/>
    <property type="match status" value="1"/>
</dbReference>
<evidence type="ECO:0000313" key="3">
    <source>
        <dbReference type="Proteomes" id="UP000700334"/>
    </source>
</evidence>
<name>A0A8J6DRD3_GALPY</name>
<dbReference type="PANTHER" id="PTHR15018:SF1">
    <property type="entry name" value="BCL-2-INTERACTING KILLER"/>
    <property type="match status" value="1"/>
</dbReference>